<evidence type="ECO:0000259" key="1">
    <source>
        <dbReference type="PROSITE" id="PS50830"/>
    </source>
</evidence>
<dbReference type="STRING" id="245187.SAMN04488003_11323"/>
<dbReference type="SUPFAM" id="SSF50199">
    <property type="entry name" value="Staphylococcal nuclease"/>
    <property type="match status" value="1"/>
</dbReference>
<sequence>MHRFLIICLLISGSALQAEIRGPARVVDGDTLQIADVTIRMHGIDAPESAQLCLTPHGDTLACGDVASAALRAMTDGHDLACTAVDVDRYGRTVAQCRTVDGDLGRRMVAAGYALAYRRYSTAYVGEEDRARASRAGLWATEMQDPAAVRAAGAATDATPGSCAIKGNISGNGRIYHSPGQAFYDDTQIDVDRGERWFCSPQEAVAAGWRPARR</sequence>
<dbReference type="InterPro" id="IPR035437">
    <property type="entry name" value="SNase_OB-fold_sf"/>
</dbReference>
<dbReference type="InterPro" id="IPR016071">
    <property type="entry name" value="Staphylococal_nuclease_OB-fold"/>
</dbReference>
<dbReference type="EMBL" id="FOCI01000013">
    <property type="protein sequence ID" value="SEN31373.1"/>
    <property type="molecule type" value="Genomic_DNA"/>
</dbReference>
<keyword evidence="2" id="KW-0540">Nuclease</keyword>
<dbReference type="Proteomes" id="UP000199585">
    <property type="component" value="Unassembled WGS sequence"/>
</dbReference>
<name>A0A1H8FI06_9RHOB</name>
<reference evidence="2 3" key="1">
    <citation type="submission" date="2016-10" db="EMBL/GenBank/DDBJ databases">
        <authorList>
            <person name="de Groot N.N."/>
        </authorList>
    </citation>
    <scope>NUCLEOTIDE SEQUENCE [LARGE SCALE GENOMIC DNA]</scope>
    <source>
        <strain evidence="2 3">DSM 16213</strain>
    </source>
</reference>
<dbReference type="OrthoDB" id="9805504at2"/>
<keyword evidence="2" id="KW-0255">Endonuclease</keyword>
<evidence type="ECO:0000313" key="3">
    <source>
        <dbReference type="Proteomes" id="UP000199585"/>
    </source>
</evidence>
<dbReference type="AlphaFoldDB" id="A0A1H8FI06"/>
<dbReference type="GO" id="GO:0004519">
    <property type="term" value="F:endonuclease activity"/>
    <property type="evidence" value="ECO:0007669"/>
    <property type="project" value="UniProtKB-KW"/>
</dbReference>
<dbReference type="PANTHER" id="PTHR12302">
    <property type="entry name" value="EBNA2 BINDING PROTEIN P100"/>
    <property type="match status" value="1"/>
</dbReference>
<dbReference type="SMART" id="SM00318">
    <property type="entry name" value="SNc"/>
    <property type="match status" value="1"/>
</dbReference>
<keyword evidence="3" id="KW-1185">Reference proteome</keyword>
<dbReference type="Gene3D" id="2.40.50.90">
    <property type="match status" value="1"/>
</dbReference>
<organism evidence="2 3">
    <name type="scientific">Loktanella fryxellensis</name>
    <dbReference type="NCBI Taxonomy" id="245187"/>
    <lineage>
        <taxon>Bacteria</taxon>
        <taxon>Pseudomonadati</taxon>
        <taxon>Pseudomonadota</taxon>
        <taxon>Alphaproteobacteria</taxon>
        <taxon>Rhodobacterales</taxon>
        <taxon>Roseobacteraceae</taxon>
        <taxon>Loktanella</taxon>
    </lineage>
</organism>
<protein>
    <submittedName>
        <fullName evidence="2">Endonuclease YncB, thermonuclease family</fullName>
    </submittedName>
</protein>
<gene>
    <name evidence="2" type="ORF">SAMN04488003_11323</name>
</gene>
<keyword evidence="2" id="KW-0378">Hydrolase</keyword>
<accession>A0A1H8FI06</accession>
<evidence type="ECO:0000313" key="2">
    <source>
        <dbReference type="EMBL" id="SEN31373.1"/>
    </source>
</evidence>
<dbReference type="Pfam" id="PF00565">
    <property type="entry name" value="SNase"/>
    <property type="match status" value="1"/>
</dbReference>
<feature type="domain" description="TNase-like" evidence="1">
    <location>
        <begin position="25"/>
        <end position="141"/>
    </location>
</feature>
<dbReference type="PROSITE" id="PS50830">
    <property type="entry name" value="TNASE_3"/>
    <property type="match status" value="1"/>
</dbReference>
<dbReference type="PANTHER" id="PTHR12302:SF26">
    <property type="entry name" value="BLR1266 PROTEIN"/>
    <property type="match status" value="1"/>
</dbReference>
<proteinExistence type="predicted"/>